<dbReference type="AlphaFoldDB" id="A0AAE1ANU2"/>
<accession>A0AAE1ANU2</accession>
<dbReference type="InterPro" id="IPR051712">
    <property type="entry name" value="ARTD-AVP"/>
</dbReference>
<sequence>MSQNTRKVMQRDSGMSSSKMSGLGMTLQTPLPLTEPEAEASDGKNHILTVLDESDQRFQEISIDFKNAGMSVNQVEMLQNGILWKRYVTEREMILEQRKKTDPDFKLNEKYLYHGTSMKKSYICDEGLDSRMSNEGCFGKGIYFSDFPKKCIKYAKRGNGDESYVLLARVILGVPKIFPRGQKARALKREPEKEEPYTGHRFYDSVEGCPVNHKEFVVYESRRALVEGIITFTVEKKEKKEKKQITVFEDEEGDPNGLNNLDGNISESDNDTGSEKGEESSSDDEEKADTDSTNSDQDSNTSDSDDNSEFKTDDDLEQLLIQKRRQFSDSTGVTDEFEIESYLLRGSMNVQNAIKIYEEKKAAGFPESEEEFDDDDDDEDLLAQDHPLPGSEGWEALSKEDQEVFIEAQIDDFLCITGLGVEERGLARKCLSAVNMRLDHAVLAYYEDI</sequence>
<organism evidence="4 5">
    <name type="scientific">Elysia crispata</name>
    <name type="common">lettuce slug</name>
    <dbReference type="NCBI Taxonomy" id="231223"/>
    <lineage>
        <taxon>Eukaryota</taxon>
        <taxon>Metazoa</taxon>
        <taxon>Spiralia</taxon>
        <taxon>Lophotrochozoa</taxon>
        <taxon>Mollusca</taxon>
        <taxon>Gastropoda</taxon>
        <taxon>Heterobranchia</taxon>
        <taxon>Euthyneura</taxon>
        <taxon>Panpulmonata</taxon>
        <taxon>Sacoglossa</taxon>
        <taxon>Placobranchoidea</taxon>
        <taxon>Plakobranchidae</taxon>
        <taxon>Elysia</taxon>
    </lineage>
</organism>
<dbReference type="Proteomes" id="UP001283361">
    <property type="component" value="Unassembled WGS sequence"/>
</dbReference>
<feature type="region of interest" description="Disordered" evidence="2">
    <location>
        <begin position="246"/>
        <end position="313"/>
    </location>
</feature>
<dbReference type="Gene3D" id="3.90.228.10">
    <property type="match status" value="1"/>
</dbReference>
<proteinExistence type="predicted"/>
<evidence type="ECO:0000313" key="4">
    <source>
        <dbReference type="EMBL" id="KAK3791138.1"/>
    </source>
</evidence>
<dbReference type="PANTHER" id="PTHR45740:SF2">
    <property type="entry name" value="POLY [ADP-RIBOSE] POLYMERASE"/>
    <property type="match status" value="1"/>
</dbReference>
<dbReference type="GO" id="GO:0003950">
    <property type="term" value="F:NAD+ poly-ADP-ribosyltransferase activity"/>
    <property type="evidence" value="ECO:0007669"/>
    <property type="project" value="UniProtKB-UniRule"/>
</dbReference>
<keyword evidence="1" id="KW-0808">Transferase</keyword>
<dbReference type="SUPFAM" id="SSF56399">
    <property type="entry name" value="ADP-ribosylation"/>
    <property type="match status" value="1"/>
</dbReference>
<feature type="domain" description="PARP catalytic" evidence="3">
    <location>
        <begin position="35"/>
        <end position="241"/>
    </location>
</feature>
<feature type="compositionally biased region" description="Low complexity" evidence="2">
    <location>
        <begin position="291"/>
        <end position="302"/>
    </location>
</feature>
<dbReference type="PANTHER" id="PTHR45740">
    <property type="entry name" value="POLY [ADP-RIBOSE] POLYMERASE"/>
    <property type="match status" value="1"/>
</dbReference>
<dbReference type="InterPro" id="IPR012317">
    <property type="entry name" value="Poly(ADP-ribose)pol_cat_dom"/>
</dbReference>
<keyword evidence="5" id="KW-1185">Reference proteome</keyword>
<feature type="region of interest" description="Disordered" evidence="2">
    <location>
        <begin position="1"/>
        <end position="29"/>
    </location>
</feature>
<dbReference type="PROSITE" id="PS51059">
    <property type="entry name" value="PARP_CATALYTIC"/>
    <property type="match status" value="1"/>
</dbReference>
<comment type="caution">
    <text evidence="4">The sequence shown here is derived from an EMBL/GenBank/DDBJ whole genome shotgun (WGS) entry which is preliminary data.</text>
</comment>
<evidence type="ECO:0000259" key="3">
    <source>
        <dbReference type="PROSITE" id="PS51059"/>
    </source>
</evidence>
<keyword evidence="1" id="KW-0520">NAD</keyword>
<dbReference type="GO" id="GO:0005634">
    <property type="term" value="C:nucleus"/>
    <property type="evidence" value="ECO:0007669"/>
    <property type="project" value="TreeGrafter"/>
</dbReference>
<evidence type="ECO:0000256" key="2">
    <source>
        <dbReference type="SAM" id="MobiDB-lite"/>
    </source>
</evidence>
<reference evidence="4" key="1">
    <citation type="journal article" date="2023" name="G3 (Bethesda)">
        <title>A reference genome for the long-term kleptoplast-retaining sea slug Elysia crispata morphotype clarki.</title>
        <authorList>
            <person name="Eastman K.E."/>
            <person name="Pendleton A.L."/>
            <person name="Shaikh M.A."/>
            <person name="Suttiyut T."/>
            <person name="Ogas R."/>
            <person name="Tomko P."/>
            <person name="Gavelis G."/>
            <person name="Widhalm J.R."/>
            <person name="Wisecaver J.H."/>
        </authorList>
    </citation>
    <scope>NUCLEOTIDE SEQUENCE</scope>
    <source>
        <strain evidence="4">ECLA1</strain>
    </source>
</reference>
<protein>
    <recommendedName>
        <fullName evidence="1">Poly [ADP-ribose] polymerase</fullName>
        <shortName evidence="1">PARP</shortName>
        <ecNumber evidence="1">2.4.2.-</ecNumber>
    </recommendedName>
</protein>
<dbReference type="Pfam" id="PF00644">
    <property type="entry name" value="PARP"/>
    <property type="match status" value="1"/>
</dbReference>
<evidence type="ECO:0000313" key="5">
    <source>
        <dbReference type="Proteomes" id="UP001283361"/>
    </source>
</evidence>
<keyword evidence="1" id="KW-0328">Glycosyltransferase</keyword>
<feature type="compositionally biased region" description="Low complexity" evidence="2">
    <location>
        <begin position="13"/>
        <end position="25"/>
    </location>
</feature>
<name>A0AAE1ANU2_9GAST</name>
<evidence type="ECO:0000256" key="1">
    <source>
        <dbReference type="RuleBase" id="RU362114"/>
    </source>
</evidence>
<dbReference type="GO" id="GO:1990404">
    <property type="term" value="F:NAD+-protein mono-ADP-ribosyltransferase activity"/>
    <property type="evidence" value="ECO:0007669"/>
    <property type="project" value="TreeGrafter"/>
</dbReference>
<gene>
    <name evidence="4" type="ORF">RRG08_010538</name>
</gene>
<dbReference type="EC" id="2.4.2.-" evidence="1"/>
<dbReference type="EMBL" id="JAWDGP010001486">
    <property type="protein sequence ID" value="KAK3791138.1"/>
    <property type="molecule type" value="Genomic_DNA"/>
</dbReference>
<feature type="compositionally biased region" description="Low complexity" evidence="2">
    <location>
        <begin position="255"/>
        <end position="264"/>
    </location>
</feature>